<sequence>MEMDWIIFSEKNQSRLFLLRSIPKFAERYEYNSKQILVVAF</sequence>
<gene>
    <name evidence="1" type="ORF">SAMN04488519_10867</name>
</gene>
<proteinExistence type="predicted"/>
<dbReference type="AlphaFoldDB" id="A0A1I5I413"/>
<protein>
    <submittedName>
        <fullName evidence="1">Uncharacterized protein</fullName>
    </submittedName>
</protein>
<keyword evidence="2" id="KW-1185">Reference proteome</keyword>
<evidence type="ECO:0000313" key="1">
    <source>
        <dbReference type="EMBL" id="SFO55295.1"/>
    </source>
</evidence>
<dbReference type="STRING" id="226506.SAMN04488519_10867"/>
<dbReference type="EMBL" id="FOVW01000008">
    <property type="protein sequence ID" value="SFO55295.1"/>
    <property type="molecule type" value="Genomic_DNA"/>
</dbReference>
<organism evidence="1 2">
    <name type="scientific">Algoriphagus ornithinivorans</name>
    <dbReference type="NCBI Taxonomy" id="226506"/>
    <lineage>
        <taxon>Bacteria</taxon>
        <taxon>Pseudomonadati</taxon>
        <taxon>Bacteroidota</taxon>
        <taxon>Cytophagia</taxon>
        <taxon>Cytophagales</taxon>
        <taxon>Cyclobacteriaceae</taxon>
        <taxon>Algoriphagus</taxon>
    </lineage>
</organism>
<name>A0A1I5I413_9BACT</name>
<accession>A0A1I5I413</accession>
<dbReference type="Proteomes" id="UP000199564">
    <property type="component" value="Unassembled WGS sequence"/>
</dbReference>
<reference evidence="2" key="1">
    <citation type="submission" date="2016-10" db="EMBL/GenBank/DDBJ databases">
        <authorList>
            <person name="Varghese N."/>
            <person name="Submissions S."/>
        </authorList>
    </citation>
    <scope>NUCLEOTIDE SEQUENCE [LARGE SCALE GENOMIC DNA]</scope>
    <source>
        <strain evidence="2">DSM 15282</strain>
    </source>
</reference>
<evidence type="ECO:0000313" key="2">
    <source>
        <dbReference type="Proteomes" id="UP000199564"/>
    </source>
</evidence>